<reference evidence="10" key="2">
    <citation type="submission" date="2017-01" db="EMBL/GenBank/DDBJ databases">
        <authorList>
            <person name="Wang Y."/>
            <person name="White M."/>
            <person name="Kvist S."/>
            <person name="Moncalvo J.-M."/>
        </authorList>
    </citation>
    <scope>NUCLEOTIDE SEQUENCE [LARGE SCALE GENOMIC DNA]</scope>
    <source>
        <strain evidence="10">COL-18-3</strain>
    </source>
</reference>
<dbReference type="EMBL" id="LSSK01000710">
    <property type="protein sequence ID" value="OMH82239.1"/>
    <property type="molecule type" value="Genomic_DNA"/>
</dbReference>
<dbReference type="SUPFAM" id="SSF48371">
    <property type="entry name" value="ARM repeat"/>
    <property type="match status" value="1"/>
</dbReference>
<accession>A0A1R1PMQ8</accession>
<evidence type="ECO:0000313" key="10">
    <source>
        <dbReference type="Proteomes" id="UP000188320"/>
    </source>
</evidence>
<keyword evidence="3" id="KW-0813">Transport</keyword>
<dbReference type="InterPro" id="IPR016024">
    <property type="entry name" value="ARM-type_fold"/>
</dbReference>
<evidence type="ECO:0000256" key="3">
    <source>
        <dbReference type="ARBA" id="ARBA00022448"/>
    </source>
</evidence>
<dbReference type="GO" id="GO:0012505">
    <property type="term" value="C:endomembrane system"/>
    <property type="evidence" value="ECO:0007669"/>
    <property type="project" value="UniProtKB-SubCell"/>
</dbReference>
<evidence type="ECO:0000256" key="1">
    <source>
        <dbReference type="ARBA" id="ARBA00004308"/>
    </source>
</evidence>
<dbReference type="GO" id="GO:0016192">
    <property type="term" value="P:vesicle-mediated transport"/>
    <property type="evidence" value="ECO:0007669"/>
    <property type="project" value="InterPro"/>
</dbReference>
<dbReference type="InterPro" id="IPR013037">
    <property type="entry name" value="Clathrin_b-adaptin_app_Ig-like"/>
</dbReference>
<dbReference type="OrthoDB" id="10254310at2759"/>
<feature type="region of interest" description="Disordered" evidence="6">
    <location>
        <begin position="528"/>
        <end position="552"/>
    </location>
</feature>
<feature type="domain" description="Clathrin/coatomer adaptor adaptin-like N-terminal" evidence="7">
    <location>
        <begin position="3"/>
        <end position="213"/>
    </location>
</feature>
<dbReference type="Gene3D" id="1.25.10.10">
    <property type="entry name" value="Leucine-rich Repeat Variant"/>
    <property type="match status" value="1"/>
</dbReference>
<keyword evidence="4" id="KW-0653">Protein transport</keyword>
<feature type="region of interest" description="Disordered" evidence="6">
    <location>
        <begin position="350"/>
        <end position="383"/>
    </location>
</feature>
<dbReference type="EMBL" id="LSSK01000257">
    <property type="protein sequence ID" value="OMH84072.1"/>
    <property type="molecule type" value="Genomic_DNA"/>
</dbReference>
<dbReference type="AlphaFoldDB" id="A0A1R1PMQ8"/>
<dbReference type="SUPFAM" id="SSF49348">
    <property type="entry name" value="Clathrin adaptor appendage domain"/>
    <property type="match status" value="1"/>
</dbReference>
<evidence type="ECO:0000256" key="4">
    <source>
        <dbReference type="ARBA" id="ARBA00022927"/>
    </source>
</evidence>
<evidence type="ECO:0000256" key="6">
    <source>
        <dbReference type="SAM" id="MobiDB-lite"/>
    </source>
</evidence>
<evidence type="ECO:0000256" key="2">
    <source>
        <dbReference type="ARBA" id="ARBA00006613"/>
    </source>
</evidence>
<dbReference type="InterPro" id="IPR026739">
    <property type="entry name" value="AP_beta"/>
</dbReference>
<dbReference type="Proteomes" id="UP000188320">
    <property type="component" value="Unassembled WGS sequence"/>
</dbReference>
<feature type="compositionally biased region" description="Low complexity" evidence="6">
    <location>
        <begin position="370"/>
        <end position="381"/>
    </location>
</feature>
<dbReference type="GO" id="GO:0006886">
    <property type="term" value="P:intracellular protein transport"/>
    <property type="evidence" value="ECO:0007669"/>
    <property type="project" value="InterPro"/>
</dbReference>
<sequence>MSNQIHAFFIKFNEPSYVKQEKLELLITLANDDNSRLVLMELADYIHETDISKSAILGIAKLAVNYELISTECVQVLIETIRKKSNKLAEYATIALSLVLHRYPSKYRGYIKYVCGKFSGFTEPEAKAAALWITGSNLNVIQGYGKYFSGFVENFLNEPSNVQLALITALAKAYIIDRDFGEKVAQKVMKMATEQIDNPDVRDRAFFYWRLISISPEKAKKVVFAKYHTKSFESTSFDDKTLDSLVLNVSRLSTVYKVPQTVMFKNIKQFEPGNPSAIVNFRFKKPDFEYSFNYPSDETPKPLESSPYDIYSLAEPDSEHSPELTEYKDIDPYSALADFPATIGKSNSFSLSTKASNDSRISEYTAEPPLSSKSSQSYSQLDDSHPEYLRLNSTARFSSSVSHQPQTSSVQADLDTHLASLSISSSRNMMNQQPVSAGQDVGPLTKIFGTLQSSHSRFTVGGYQPSLRSLASSGNLANRNFATDFCNTDGENANLIGEATANKRATDTVSITEQSKTPMLYSANNLNGASSLSSFEPQPKQKTEQRGGLTNKNNSAMDYNANFGNFGEAYSGGLGGSNLAGANSLGSQYNLNSAAATTKTKFLDSSQTNGLEICGSFERNIDGTIQLNLDFYNCSQNTLTGFAIQINQNSFGIFPLLPLQIPDDALLPGSFASTVVPLYQDSQFVMKMDPINNLQIAIKCSLGIFYFQTVYSMHILLSGDYKIDQTEFLSFWRNPNGHAATGSLVFSGLCVNTLEDARSKLGLNNIFSVAQRTVPSAPGSVGFHVLYSSSKLVFPDTKSVCILSEVKVSLDFVHAFVTCRIYSTDSGYLGLSYSDIASTFCSAVREVLES</sequence>
<dbReference type="InterPro" id="IPR012295">
    <property type="entry name" value="TBP_dom_sf"/>
</dbReference>
<keyword evidence="5" id="KW-0472">Membrane</keyword>
<dbReference type="FunFam" id="2.60.40.1150:FF:000002">
    <property type="entry name" value="Beta-adaptin-like protein C"/>
    <property type="match status" value="1"/>
</dbReference>
<dbReference type="GO" id="GO:0030117">
    <property type="term" value="C:membrane coat"/>
    <property type="evidence" value="ECO:0007669"/>
    <property type="project" value="InterPro"/>
</dbReference>
<dbReference type="Pfam" id="PF01602">
    <property type="entry name" value="Adaptin_N"/>
    <property type="match status" value="1"/>
</dbReference>
<dbReference type="Gene3D" id="2.60.40.1150">
    <property type="match status" value="1"/>
</dbReference>
<name>A0A1R1PMQ8_ZANCU</name>
<evidence type="ECO:0000313" key="9">
    <source>
        <dbReference type="EMBL" id="OMH84072.1"/>
    </source>
</evidence>
<evidence type="ECO:0000313" key="8">
    <source>
        <dbReference type="EMBL" id="OMH82239.1"/>
    </source>
</evidence>
<reference evidence="8" key="1">
    <citation type="submission" date="2017-01" db="EMBL/GenBank/DDBJ databases">
        <authorList>
            <person name="Mah S.A."/>
            <person name="Swanson W.J."/>
            <person name="Moy G.W."/>
            <person name="Vacquier V.D."/>
        </authorList>
    </citation>
    <scope>NUCLEOTIDE SEQUENCE [LARGE SCALE GENOMIC DNA]</scope>
    <source>
        <strain evidence="8">COL-18-3</strain>
    </source>
</reference>
<protein>
    <submittedName>
        <fullName evidence="8">Beta-adaptin-like protein B</fullName>
    </submittedName>
</protein>
<comment type="similarity">
    <text evidence="2">Belongs to the adaptor complexes large subunit family.</text>
</comment>
<comment type="subcellular location">
    <subcellularLocation>
        <location evidence="1">Endomembrane system</location>
    </subcellularLocation>
</comment>
<proteinExistence type="inferred from homology"/>
<dbReference type="InterPro" id="IPR013041">
    <property type="entry name" value="Clathrin_app_Ig-like_sf"/>
</dbReference>
<keyword evidence="10" id="KW-1185">Reference proteome</keyword>
<dbReference type="InterPro" id="IPR002553">
    <property type="entry name" value="Clathrin/coatomer_adapt-like_N"/>
</dbReference>
<feature type="compositionally biased region" description="Polar residues" evidence="6">
    <location>
        <begin position="350"/>
        <end position="359"/>
    </location>
</feature>
<dbReference type="Gene3D" id="3.30.310.10">
    <property type="entry name" value="TATA-Binding Protein"/>
    <property type="match status" value="1"/>
</dbReference>
<comment type="caution">
    <text evidence="8">The sequence shown here is derived from an EMBL/GenBank/DDBJ whole genome shotgun (WGS) entry which is preliminary data.</text>
</comment>
<evidence type="ECO:0000259" key="7">
    <source>
        <dbReference type="Pfam" id="PF01602"/>
    </source>
</evidence>
<dbReference type="PANTHER" id="PTHR11134">
    <property type="entry name" value="ADAPTOR COMPLEX SUBUNIT BETA FAMILY MEMBER"/>
    <property type="match status" value="1"/>
</dbReference>
<organism evidence="8 10">
    <name type="scientific">Zancudomyces culisetae</name>
    <name type="common">Gut fungus</name>
    <name type="synonym">Smittium culisetae</name>
    <dbReference type="NCBI Taxonomy" id="1213189"/>
    <lineage>
        <taxon>Eukaryota</taxon>
        <taxon>Fungi</taxon>
        <taxon>Fungi incertae sedis</taxon>
        <taxon>Zoopagomycota</taxon>
        <taxon>Kickxellomycotina</taxon>
        <taxon>Harpellomycetes</taxon>
        <taxon>Harpellales</taxon>
        <taxon>Legeriomycetaceae</taxon>
        <taxon>Zancudomyces</taxon>
    </lineage>
</organism>
<evidence type="ECO:0000256" key="5">
    <source>
        <dbReference type="ARBA" id="ARBA00023136"/>
    </source>
</evidence>
<dbReference type="InterPro" id="IPR011989">
    <property type="entry name" value="ARM-like"/>
</dbReference>
<gene>
    <name evidence="9" type="ORF">AX774_g2419</name>
    <name evidence="8" type="ORF">AX774_g4280</name>
</gene>